<dbReference type="EMBL" id="JBHSGP010000014">
    <property type="protein sequence ID" value="MFC4723444.1"/>
    <property type="molecule type" value="Genomic_DNA"/>
</dbReference>
<comment type="caution">
    <text evidence="2">The sequence shown here is derived from an EMBL/GenBank/DDBJ whole genome shotgun (WGS) entry which is preliminary data.</text>
</comment>
<dbReference type="RefSeq" id="WP_387964826.1">
    <property type="nucleotide sequence ID" value="NZ_JBHSGP010000014.1"/>
</dbReference>
<sequence>MKNVLLCVLFFFVSFSALAQIFERIEVKGKIVVDSSDVEGITIYNTSSNKGTFANEKGEFTIAVMLNDRVEFHALQFKDFTITIDQNIIDSRQMTVFLIEKINRLDEVIILPKGLSGDLVLDIENVKTVNVDMNALYFGIMNSDEYDFTDDYRSQIENIALHSQSQTMVNGLNVVNLVGVLLKPLFKSKKKEQQSNVVPEMTVSKLQSRYDIEFLSSNFGIPKDRVSDFVNYVESSGMDYSLLDEGKELQFLEYLNTKSQHYLKTQIEKN</sequence>
<feature type="chain" id="PRO_5045377683" description="CarboxypepD_reg-like domain-containing protein" evidence="1">
    <location>
        <begin position="20"/>
        <end position="270"/>
    </location>
</feature>
<name>A0ABV9N7I1_9FLAO</name>
<organism evidence="2 3">
    <name type="scientific">Geojedonia litorea</name>
    <dbReference type="NCBI Taxonomy" id="1268269"/>
    <lineage>
        <taxon>Bacteria</taxon>
        <taxon>Pseudomonadati</taxon>
        <taxon>Bacteroidota</taxon>
        <taxon>Flavobacteriia</taxon>
        <taxon>Flavobacteriales</taxon>
        <taxon>Flavobacteriaceae</taxon>
        <taxon>Geojedonia</taxon>
    </lineage>
</organism>
<evidence type="ECO:0000256" key="1">
    <source>
        <dbReference type="SAM" id="SignalP"/>
    </source>
</evidence>
<reference evidence="3" key="1">
    <citation type="journal article" date="2019" name="Int. J. Syst. Evol. Microbiol.">
        <title>The Global Catalogue of Microorganisms (GCM) 10K type strain sequencing project: providing services to taxonomists for standard genome sequencing and annotation.</title>
        <authorList>
            <consortium name="The Broad Institute Genomics Platform"/>
            <consortium name="The Broad Institute Genome Sequencing Center for Infectious Disease"/>
            <person name="Wu L."/>
            <person name="Ma J."/>
        </authorList>
    </citation>
    <scope>NUCLEOTIDE SEQUENCE [LARGE SCALE GENOMIC DNA]</scope>
    <source>
        <strain evidence="3">CCUG 63682</strain>
    </source>
</reference>
<evidence type="ECO:0000313" key="2">
    <source>
        <dbReference type="EMBL" id="MFC4723444.1"/>
    </source>
</evidence>
<dbReference type="InterPro" id="IPR008969">
    <property type="entry name" value="CarboxyPept-like_regulatory"/>
</dbReference>
<proteinExistence type="predicted"/>
<dbReference type="SUPFAM" id="SSF49464">
    <property type="entry name" value="Carboxypeptidase regulatory domain-like"/>
    <property type="match status" value="1"/>
</dbReference>
<evidence type="ECO:0008006" key="4">
    <source>
        <dbReference type="Google" id="ProtNLM"/>
    </source>
</evidence>
<gene>
    <name evidence="2" type="ORF">ACFO5O_14000</name>
</gene>
<feature type="signal peptide" evidence="1">
    <location>
        <begin position="1"/>
        <end position="19"/>
    </location>
</feature>
<keyword evidence="3" id="KW-1185">Reference proteome</keyword>
<protein>
    <recommendedName>
        <fullName evidence="4">CarboxypepD_reg-like domain-containing protein</fullName>
    </recommendedName>
</protein>
<accession>A0ABV9N7I1</accession>
<dbReference type="Proteomes" id="UP001595953">
    <property type="component" value="Unassembled WGS sequence"/>
</dbReference>
<evidence type="ECO:0000313" key="3">
    <source>
        <dbReference type="Proteomes" id="UP001595953"/>
    </source>
</evidence>
<keyword evidence="1" id="KW-0732">Signal</keyword>